<evidence type="ECO:0000313" key="2">
    <source>
        <dbReference type="EnsemblMetazoa" id="PPA01095.1"/>
    </source>
</evidence>
<name>A0A2A6BUX6_PRIPA</name>
<dbReference type="PANTHER" id="PTHR21524">
    <property type="entry name" value="SPECTRIN REPEAT CONTAINING NUCLEAR ENVELOPE PROTEIN 2"/>
    <property type="match status" value="1"/>
</dbReference>
<dbReference type="Pfam" id="PF24611">
    <property type="entry name" value="Spectrin_Anc-1"/>
    <property type="match status" value="1"/>
</dbReference>
<accession>A0A8R1Y5A2</accession>
<dbReference type="InterPro" id="IPR057134">
    <property type="entry name" value="Spectrin_Anc-1_3"/>
</dbReference>
<dbReference type="GO" id="GO:0005635">
    <property type="term" value="C:nuclear envelope"/>
    <property type="evidence" value="ECO:0000318"/>
    <property type="project" value="GO_Central"/>
</dbReference>
<dbReference type="EnsemblMetazoa" id="PPA01095.1">
    <property type="protein sequence ID" value="PPA01095.1"/>
    <property type="gene ID" value="WBGene00090649"/>
</dbReference>
<dbReference type="GO" id="GO:0006997">
    <property type="term" value="P:nucleus organization"/>
    <property type="evidence" value="ECO:0000318"/>
    <property type="project" value="GO_Central"/>
</dbReference>
<reference evidence="2" key="2">
    <citation type="submission" date="2022-06" db="UniProtKB">
        <authorList>
            <consortium name="EnsemblMetazoa"/>
        </authorList>
    </citation>
    <scope>IDENTIFICATION</scope>
    <source>
        <strain evidence="2">PS312</strain>
    </source>
</reference>
<evidence type="ECO:0000313" key="3">
    <source>
        <dbReference type="Proteomes" id="UP000005239"/>
    </source>
</evidence>
<sequence length="996" mass="112675">MQMFVNLHNTPSEFTIPSPPSLSVMTVDYEDHVTVYPDFDSSISAGVVGLKRPAEYMFEDVINKNADDLNSAIEYATLTKKSDMKIPCVRLLAVDSVPTVDESECAPEEAMAELAADHSVSGMLGETLTRLEAAVAESSVLLQDGLADPTSYAGQAGKLKTTIFEVQLVVAASLPSDGPVVDALATSAAQAERVVAQLESRANAWNEFTTARDAANKQFDELCLRLIELWTANKQRLQQKVVVTREDVTAAYGLLDDLSRHQDTISVMKKFAQELEPLELLFQEIRSLEDSIPQMARNGQDLMNDLWKQDLEVQARSEALWIKYDSLRSAAEEQLHMLCDILDEMNLDYALRKQEKRRATDADLTTAISEAQKILYSLRETRAGLQELGDQLVALGKHCSWGSGYIDCWIDKTIGNAEWLVDELYNEQDCIDHATTEGNDEINANRTFGDHVYLLDPQDPGKWIVLSTDADITKLWPKSDNPVRCEDVGTPDAPDHPLDQHEAWTEYLTLKQDAQFHFQWVQQTLVKLGNEMMVRKRDGIPATEADLELAKGVHEDALAMMESLSKLRQERERLDLPYTRACWEDRCFKYTLKQAAANAEWLVTKLSAETKARAEAVRQDVEARLYHLEVRLAELGLDRVMRQEDGTPVSAADYDAAVHVLQDLHVLMGKRNLGDDHASLVAEIENAIDDAQWLLDRVREEMHKVDPADKDKCPSNHPGFLETASSTADEMEHLKCRIAAWTPFVDAFDSVDSQFQRLQAKLEELGLSMALRRQSPRPEYLFAAAINQDENTTLAVQRATYGLETEIHLLRRLSDALDRRDRPFSSINNFAAKFRLVCDNTAWLIKSLKEERRTTARALFEAARQATEALMYQCQERVSELGFEHSLRKQENCVSTESDLRTAVQALECIDLLRNDNHERYSQLVHTIHHIETSYIPNFDAELQQMKDNAEWLVAELRAEIGGSDRHDKKQEKYIKCSNKKALEKRVLPRDVNFSS</sequence>
<dbReference type="PANTHER" id="PTHR21524:SF5">
    <property type="entry name" value="SPECTRIN REPEAT CONTAINING NUCLEAR ENVELOPE PROTEIN 2"/>
    <property type="match status" value="1"/>
</dbReference>
<gene>
    <name evidence="2" type="primary">WBGene00090649</name>
</gene>
<reference evidence="3" key="1">
    <citation type="journal article" date="2008" name="Nat. Genet.">
        <title>The Pristionchus pacificus genome provides a unique perspective on nematode lifestyle and parasitism.</title>
        <authorList>
            <person name="Dieterich C."/>
            <person name="Clifton S.W."/>
            <person name="Schuster L.N."/>
            <person name="Chinwalla A."/>
            <person name="Delehaunty K."/>
            <person name="Dinkelacker I."/>
            <person name="Fulton L."/>
            <person name="Fulton R."/>
            <person name="Godfrey J."/>
            <person name="Minx P."/>
            <person name="Mitreva M."/>
            <person name="Roeseler W."/>
            <person name="Tian H."/>
            <person name="Witte H."/>
            <person name="Yang S.P."/>
            <person name="Wilson R.K."/>
            <person name="Sommer R.J."/>
        </authorList>
    </citation>
    <scope>NUCLEOTIDE SEQUENCE [LARGE SCALE GENOMIC DNA]</scope>
    <source>
        <strain evidence="3">PS312</strain>
    </source>
</reference>
<keyword evidence="3" id="KW-1185">Reference proteome</keyword>
<dbReference type="GO" id="GO:0019894">
    <property type="term" value="F:kinesin binding"/>
    <property type="evidence" value="ECO:0000318"/>
    <property type="project" value="GO_Central"/>
</dbReference>
<organism evidence="2 3">
    <name type="scientific">Pristionchus pacificus</name>
    <name type="common">Parasitic nematode worm</name>
    <dbReference type="NCBI Taxonomy" id="54126"/>
    <lineage>
        <taxon>Eukaryota</taxon>
        <taxon>Metazoa</taxon>
        <taxon>Ecdysozoa</taxon>
        <taxon>Nematoda</taxon>
        <taxon>Chromadorea</taxon>
        <taxon>Rhabditida</taxon>
        <taxon>Rhabditina</taxon>
        <taxon>Diplogasteromorpha</taxon>
        <taxon>Diplogasteroidea</taxon>
        <taxon>Neodiplogasteridae</taxon>
        <taxon>Pristionchus</taxon>
    </lineage>
</organism>
<proteinExistence type="predicted"/>
<evidence type="ECO:0000259" key="1">
    <source>
        <dbReference type="Pfam" id="PF24611"/>
    </source>
</evidence>
<dbReference type="GO" id="GO:0007097">
    <property type="term" value="P:nuclear migration"/>
    <property type="evidence" value="ECO:0000318"/>
    <property type="project" value="GO_Central"/>
</dbReference>
<feature type="domain" description="Nuclear anchorage protein 1 spectrin-like repeat" evidence="1">
    <location>
        <begin position="195"/>
        <end position="306"/>
    </location>
</feature>
<dbReference type="GO" id="GO:0048471">
    <property type="term" value="C:perinuclear region of cytoplasm"/>
    <property type="evidence" value="ECO:0000318"/>
    <property type="project" value="GO_Central"/>
</dbReference>
<dbReference type="Proteomes" id="UP000005239">
    <property type="component" value="Unassembled WGS sequence"/>
</dbReference>
<dbReference type="GO" id="GO:0007010">
    <property type="term" value="P:cytoskeleton organization"/>
    <property type="evidence" value="ECO:0000318"/>
    <property type="project" value="GO_Central"/>
</dbReference>
<dbReference type="AlphaFoldDB" id="A0A2A6BUX6"/>
<protein>
    <recommendedName>
        <fullName evidence="1">Nuclear anchorage protein 1 spectrin-like repeat domain-containing protein</fullName>
    </recommendedName>
</protein>
<accession>A0A2A6BUX6</accession>